<keyword evidence="2" id="KW-0862">Zinc</keyword>
<evidence type="ECO:0000313" key="4">
    <source>
        <dbReference type="EMBL" id="NYD75752.1"/>
    </source>
</evidence>
<dbReference type="GO" id="GO:0008270">
    <property type="term" value="F:zinc ion binding"/>
    <property type="evidence" value="ECO:0007669"/>
    <property type="project" value="InterPro"/>
</dbReference>
<dbReference type="AlphaFoldDB" id="A0A852T4G5"/>
<dbReference type="InterPro" id="IPR002125">
    <property type="entry name" value="CMP_dCMP_dom"/>
</dbReference>
<dbReference type="EMBL" id="JACCBJ010000001">
    <property type="protein sequence ID" value="NYD75752.1"/>
    <property type="molecule type" value="Genomic_DNA"/>
</dbReference>
<dbReference type="PANTHER" id="PTHR11079">
    <property type="entry name" value="CYTOSINE DEAMINASE FAMILY MEMBER"/>
    <property type="match status" value="1"/>
</dbReference>
<dbReference type="Gene3D" id="3.40.140.10">
    <property type="entry name" value="Cytidine Deaminase, domain 2"/>
    <property type="match status" value="1"/>
</dbReference>
<accession>A0A852T4G5</accession>
<dbReference type="InterPro" id="IPR016193">
    <property type="entry name" value="Cytidine_deaminase-like"/>
</dbReference>
<reference evidence="4 5" key="1">
    <citation type="submission" date="2020-07" db="EMBL/GenBank/DDBJ databases">
        <title>Sequencing the genomes of 1000 actinobacteria strains.</title>
        <authorList>
            <person name="Klenk H.-P."/>
        </authorList>
    </citation>
    <scope>NUCLEOTIDE SEQUENCE [LARGE SCALE GENOMIC DNA]</scope>
    <source>
        <strain evidence="4 5">DSM 23871</strain>
    </source>
</reference>
<dbReference type="SUPFAM" id="SSF53927">
    <property type="entry name" value="Cytidine deaminase-like"/>
    <property type="match status" value="1"/>
</dbReference>
<dbReference type="GO" id="GO:0002100">
    <property type="term" value="P:tRNA wobble adenosine to inosine editing"/>
    <property type="evidence" value="ECO:0007669"/>
    <property type="project" value="TreeGrafter"/>
</dbReference>
<name>A0A852T4G5_9MICO</name>
<proteinExistence type="predicted"/>
<dbReference type="PROSITE" id="PS51747">
    <property type="entry name" value="CYT_DCMP_DEAMINASES_2"/>
    <property type="match status" value="1"/>
</dbReference>
<evidence type="ECO:0000259" key="3">
    <source>
        <dbReference type="PROSITE" id="PS51747"/>
    </source>
</evidence>
<comment type="caution">
    <text evidence="4">The sequence shown here is derived from an EMBL/GenBank/DDBJ whole genome shotgun (WGS) entry which is preliminary data.</text>
</comment>
<dbReference type="GO" id="GO:0052717">
    <property type="term" value="F:tRNA-specific adenosine-34 deaminase activity"/>
    <property type="evidence" value="ECO:0007669"/>
    <property type="project" value="TreeGrafter"/>
</dbReference>
<gene>
    <name evidence="4" type="ORF">BJ963_003271</name>
</gene>
<evidence type="ECO:0000256" key="2">
    <source>
        <dbReference type="ARBA" id="ARBA00022833"/>
    </source>
</evidence>
<dbReference type="CDD" id="cd01285">
    <property type="entry name" value="nucleoside_deaminase"/>
    <property type="match status" value="1"/>
</dbReference>
<protein>
    <submittedName>
        <fullName evidence="4">tRNA(Arg) A34 adenosine deaminase TadA</fullName>
    </submittedName>
</protein>
<dbReference type="Pfam" id="PF00383">
    <property type="entry name" value="dCMP_cyt_deam_1"/>
    <property type="match status" value="1"/>
</dbReference>
<dbReference type="PANTHER" id="PTHR11079:SF202">
    <property type="entry name" value="TRNA-SPECIFIC ADENOSINE DEAMINASE"/>
    <property type="match status" value="1"/>
</dbReference>
<feature type="domain" description="CMP/dCMP-type deaminase" evidence="3">
    <location>
        <begin position="4"/>
        <end position="117"/>
    </location>
</feature>
<dbReference type="RefSeq" id="WP_179457571.1">
    <property type="nucleotide sequence ID" value="NZ_BAAAPX010000001.1"/>
</dbReference>
<dbReference type="PROSITE" id="PS00903">
    <property type="entry name" value="CYT_DCMP_DEAMINASES_1"/>
    <property type="match status" value="1"/>
</dbReference>
<keyword evidence="1" id="KW-0479">Metal-binding</keyword>
<sequence length="159" mass="16909">MTTAALDDHVRRAIQVSADARANGNHPFGAVLVAPDGEIVLEAENTVVTEEDVTGHAETNLVRKASRTIPYADLSGYTLVTSCEPCAMCAGAIYWAGIGTVVYALSGRGLLAITGDDPWTPTLDHPCRLDFADGNRPVTVLGPVLEDEAAVPHRGFWHD</sequence>
<evidence type="ECO:0000256" key="1">
    <source>
        <dbReference type="ARBA" id="ARBA00022723"/>
    </source>
</evidence>
<keyword evidence="5" id="KW-1185">Reference proteome</keyword>
<evidence type="ECO:0000313" key="5">
    <source>
        <dbReference type="Proteomes" id="UP000589620"/>
    </source>
</evidence>
<dbReference type="InterPro" id="IPR016192">
    <property type="entry name" value="APOBEC/CMP_deaminase_Zn-bd"/>
</dbReference>
<dbReference type="Proteomes" id="UP000589620">
    <property type="component" value="Unassembled WGS sequence"/>
</dbReference>
<organism evidence="4 5">
    <name type="scientific">Leifsonia soli</name>
    <dbReference type="NCBI Taxonomy" id="582665"/>
    <lineage>
        <taxon>Bacteria</taxon>
        <taxon>Bacillati</taxon>
        <taxon>Actinomycetota</taxon>
        <taxon>Actinomycetes</taxon>
        <taxon>Micrococcales</taxon>
        <taxon>Microbacteriaceae</taxon>
        <taxon>Leifsonia</taxon>
    </lineage>
</organism>